<evidence type="ECO:0000313" key="1">
    <source>
        <dbReference type="EMBL" id="PPS16594.1"/>
    </source>
</evidence>
<dbReference type="AlphaFoldDB" id="A0A2P5YLY3"/>
<evidence type="ECO:0000313" key="2">
    <source>
        <dbReference type="Proteomes" id="UP000239757"/>
    </source>
</evidence>
<dbReference type="Proteomes" id="UP000239757">
    <property type="component" value="Unassembled WGS sequence"/>
</dbReference>
<proteinExistence type="predicted"/>
<organism evidence="1 2">
    <name type="scientific">Gossypium barbadense</name>
    <name type="common">Sea Island cotton</name>
    <name type="synonym">Hibiscus barbadensis</name>
    <dbReference type="NCBI Taxonomy" id="3634"/>
    <lineage>
        <taxon>Eukaryota</taxon>
        <taxon>Viridiplantae</taxon>
        <taxon>Streptophyta</taxon>
        <taxon>Embryophyta</taxon>
        <taxon>Tracheophyta</taxon>
        <taxon>Spermatophyta</taxon>
        <taxon>Magnoliopsida</taxon>
        <taxon>eudicotyledons</taxon>
        <taxon>Gunneridae</taxon>
        <taxon>Pentapetalae</taxon>
        <taxon>rosids</taxon>
        <taxon>malvids</taxon>
        <taxon>Malvales</taxon>
        <taxon>Malvaceae</taxon>
        <taxon>Malvoideae</taxon>
        <taxon>Gossypium</taxon>
    </lineage>
</organism>
<protein>
    <submittedName>
        <fullName evidence="1">Uncharacterized protein</fullName>
    </submittedName>
</protein>
<dbReference type="EMBL" id="KZ663015">
    <property type="protein sequence ID" value="PPS16594.1"/>
    <property type="molecule type" value="Genomic_DNA"/>
</dbReference>
<name>A0A2P5YLY3_GOSBA</name>
<reference evidence="1 2" key="1">
    <citation type="submission" date="2015-01" db="EMBL/GenBank/DDBJ databases">
        <title>Genome of allotetraploid Gossypium barbadense reveals genomic plasticity and fiber elongation in cotton evolution.</title>
        <authorList>
            <person name="Chen X."/>
            <person name="Liu X."/>
            <person name="Zhao B."/>
            <person name="Zheng H."/>
            <person name="Hu Y."/>
            <person name="Lu G."/>
            <person name="Yang C."/>
            <person name="Chen J."/>
            <person name="Shan C."/>
            <person name="Zhang L."/>
            <person name="Zhou Y."/>
            <person name="Wang L."/>
            <person name="Guo W."/>
            <person name="Bai Y."/>
            <person name="Ruan J."/>
            <person name="Shangguan X."/>
            <person name="Mao Y."/>
            <person name="Jiang J."/>
            <person name="Zhu Y."/>
            <person name="Lei J."/>
            <person name="Kang H."/>
            <person name="Chen S."/>
            <person name="He X."/>
            <person name="Wang R."/>
            <person name="Wang Y."/>
            <person name="Chen J."/>
            <person name="Wang L."/>
            <person name="Yu S."/>
            <person name="Wang B."/>
            <person name="Wei J."/>
            <person name="Song S."/>
            <person name="Lu X."/>
            <person name="Gao Z."/>
            <person name="Gu W."/>
            <person name="Deng X."/>
            <person name="Ma D."/>
            <person name="Wang S."/>
            <person name="Liang W."/>
            <person name="Fang L."/>
            <person name="Cai C."/>
            <person name="Zhu X."/>
            <person name="Zhou B."/>
            <person name="Zhang Y."/>
            <person name="Chen Z."/>
            <person name="Xu S."/>
            <person name="Zhu R."/>
            <person name="Wang S."/>
            <person name="Zhang T."/>
            <person name="Zhao G."/>
        </authorList>
    </citation>
    <scope>NUCLEOTIDE SEQUENCE [LARGE SCALE GENOMIC DNA]</scope>
    <source>
        <strain evidence="2">cv. Xinhai21</strain>
        <tissue evidence="1">Leaf</tissue>
    </source>
</reference>
<accession>A0A2P5YLY3</accession>
<gene>
    <name evidence="1" type="ORF">GOBAR_AA03990</name>
</gene>
<sequence length="240" mass="27166">MGTDRAEGGGRGWVPQSQCPAKRLSWWLWSWSSKTWQLWMVLDCAVVVLKAVCENFGRFVVVPPRCCQIAECNTAQSDEGGQKLQILKQQHELVCGSVVAVMVGPPKMQRYHQEYPWCHPHRILWMPCGDIWPMRVSDEDCAIVFKSPKYCAKRVTYGPMLMTPFRCRSVWWRKARATKYAISKMNDICGGGGGEMVGLHKLVGIESQGSSKFGDTQLLYEAAKAELNSSWAVVFHHHCL</sequence>